<proteinExistence type="predicted"/>
<reference evidence="1" key="1">
    <citation type="submission" date="2020-12" db="EMBL/GenBank/DDBJ databases">
        <title>Comparative genomic insights into the epidemiology and virulence of plant pathogenic Pseudomonads from Turkey.</title>
        <authorList>
            <person name="Dillon M."/>
            <person name="Ruiz-Bedoya T."/>
            <person name="Bendalovic-Torma C."/>
            <person name="Guttman K.M."/>
            <person name="Kwak H."/>
            <person name="Middleton M.A."/>
            <person name="Wang P.W."/>
            <person name="Horuz S."/>
            <person name="Aysan Y."/>
            <person name="Guttman D.S."/>
        </authorList>
    </citation>
    <scope>NUCLEOTIDE SEQUENCE</scope>
    <source>
        <strain evidence="1">S5_IA_3a</strain>
    </source>
</reference>
<dbReference type="InterPro" id="IPR011990">
    <property type="entry name" value="TPR-like_helical_dom_sf"/>
</dbReference>
<dbReference type="AlphaFoldDB" id="A0A8I1E618"/>
<evidence type="ECO:0000313" key="1">
    <source>
        <dbReference type="EMBL" id="MBI6625513.1"/>
    </source>
</evidence>
<sequence length="226" mass="25451">MGEGRRVEIDGVLSYNIQVRSVLLLIPSAVFAQPSLEAATVTLHDATASHTPHSVVDFWKTAGPKRWFAKNDTFDATFRDRFYATHLQAARRELEGWLDSAEGALALLILLDQFPRNAFRGTAHMFATDPLARLYAERLLDAGLDQQVEPALRAFCYLPFEHSEDPADQQRSMDLNQHLDASTYHWAKEHARIIERFGRFPHRNAVLARVTTAEEQTFLDAGGFAG</sequence>
<evidence type="ECO:0000313" key="2">
    <source>
        <dbReference type="Proteomes" id="UP000645865"/>
    </source>
</evidence>
<accession>A0A8I1E618</accession>
<protein>
    <submittedName>
        <fullName evidence="1">DUF924 family protein</fullName>
    </submittedName>
</protein>
<gene>
    <name evidence="1" type="ORF">YA0853_17825</name>
</gene>
<dbReference type="EMBL" id="JAEILH010000027">
    <property type="protein sequence ID" value="MBI6625513.1"/>
    <property type="molecule type" value="Genomic_DNA"/>
</dbReference>
<name>A0A8I1E618_9PSED</name>
<dbReference type="Proteomes" id="UP000645865">
    <property type="component" value="Unassembled WGS sequence"/>
</dbReference>
<dbReference type="SUPFAM" id="SSF48452">
    <property type="entry name" value="TPR-like"/>
    <property type="match status" value="1"/>
</dbReference>
<comment type="caution">
    <text evidence="1">The sequence shown here is derived from an EMBL/GenBank/DDBJ whole genome shotgun (WGS) entry which is preliminary data.</text>
</comment>
<dbReference type="InterPro" id="IPR010323">
    <property type="entry name" value="DUF924"/>
</dbReference>
<organism evidence="1 2">
    <name type="scientific">Pseudomonas rhodesiae</name>
    <dbReference type="NCBI Taxonomy" id="76760"/>
    <lineage>
        <taxon>Bacteria</taxon>
        <taxon>Pseudomonadati</taxon>
        <taxon>Pseudomonadota</taxon>
        <taxon>Gammaproteobacteria</taxon>
        <taxon>Pseudomonadales</taxon>
        <taxon>Pseudomonadaceae</taxon>
        <taxon>Pseudomonas</taxon>
    </lineage>
</organism>
<dbReference type="Gene3D" id="1.20.58.320">
    <property type="entry name" value="TPR-like"/>
    <property type="match status" value="1"/>
</dbReference>
<dbReference type="Pfam" id="PF06041">
    <property type="entry name" value="DUF924"/>
    <property type="match status" value="1"/>
</dbReference>
<dbReference type="Gene3D" id="1.25.40.10">
    <property type="entry name" value="Tetratricopeptide repeat domain"/>
    <property type="match status" value="1"/>
</dbReference>